<reference evidence="1 2" key="1">
    <citation type="journal article" date="2018" name="Genomics">
        <title>Molecular footprints of inshore aquatic adaptation in Indo-Pacific humpback dolphin (Sousa chinensis).</title>
        <authorList>
            <person name="Ming Y."/>
            <person name="Jian J."/>
            <person name="Yu F."/>
            <person name="Yu X."/>
            <person name="Wang J."/>
            <person name="Liu W."/>
        </authorList>
    </citation>
    <scope>NUCLEOTIDE SEQUENCE [LARGE SCALE GENOMIC DNA]</scope>
    <source>
        <strain evidence="1">MY-2018</strain>
        <tissue evidence="1">Skin</tissue>
    </source>
</reference>
<dbReference type="AlphaFoldDB" id="A0A484GI45"/>
<keyword evidence="2" id="KW-1185">Reference proteome</keyword>
<sequence>GKATDFHDIYPLGYAKKIKSKHRFTRHGL</sequence>
<gene>
    <name evidence="1" type="ORF">DBR06_SOUSAS2810001</name>
</gene>
<name>A0A484GI45_SOUCH</name>
<proteinExistence type="predicted"/>
<dbReference type="Proteomes" id="UP000295264">
    <property type="component" value="Unassembled WGS sequence"/>
</dbReference>
<comment type="caution">
    <text evidence="1">The sequence shown here is derived from an EMBL/GenBank/DDBJ whole genome shotgun (WGS) entry which is preliminary data.</text>
</comment>
<evidence type="ECO:0000313" key="2">
    <source>
        <dbReference type="Proteomes" id="UP000295264"/>
    </source>
</evidence>
<feature type="non-terminal residue" evidence="1">
    <location>
        <position position="1"/>
    </location>
</feature>
<evidence type="ECO:0000313" key="1">
    <source>
        <dbReference type="EMBL" id="TEA35141.1"/>
    </source>
</evidence>
<accession>A0A484GI45</accession>
<protein>
    <submittedName>
        <fullName evidence="1">Uncharacterized protein</fullName>
    </submittedName>
</protein>
<organism evidence="1 2">
    <name type="scientific">Sousa chinensis</name>
    <name type="common">Indo-pacific humpbacked dolphin</name>
    <name type="synonym">Steno chinensis</name>
    <dbReference type="NCBI Taxonomy" id="103600"/>
    <lineage>
        <taxon>Eukaryota</taxon>
        <taxon>Metazoa</taxon>
        <taxon>Chordata</taxon>
        <taxon>Craniata</taxon>
        <taxon>Vertebrata</taxon>
        <taxon>Euteleostomi</taxon>
        <taxon>Mammalia</taxon>
        <taxon>Eutheria</taxon>
        <taxon>Laurasiatheria</taxon>
        <taxon>Artiodactyla</taxon>
        <taxon>Whippomorpha</taxon>
        <taxon>Cetacea</taxon>
        <taxon>Odontoceti</taxon>
        <taxon>Delphinidae</taxon>
        <taxon>Sousa</taxon>
    </lineage>
</organism>
<dbReference type="EMBL" id="QWLN02007615">
    <property type="protein sequence ID" value="TEA35141.1"/>
    <property type="molecule type" value="Genomic_DNA"/>
</dbReference>